<dbReference type="InterPro" id="IPR017853">
    <property type="entry name" value="GH"/>
</dbReference>
<keyword evidence="4 6" id="KW-0378">Hydrolase</keyword>
<dbReference type="Gene3D" id="3.20.20.80">
    <property type="entry name" value="Glycosidases"/>
    <property type="match status" value="1"/>
</dbReference>
<comment type="catalytic activity">
    <reaction evidence="1 6">
        <text>Hydrolysis of terminal non-reducing beta-D-galactose residues in beta-D-galactosides.</text>
        <dbReference type="EC" id="3.2.1.23"/>
    </reaction>
</comment>
<sequence>MAFFKNMLYGGDYNPEQLPEKVWLEDMEILTDAKMNSATINVFSWGLLQPSEEEYDFSMLDKIVEMLQKHHFQIVFGTSTAALPAWMSHRYPDVNRTDFYGRPHKFSHRHNACPNSPTFRKYAPRLAGKLAERYGHLPEVVCWHISNEYSGECYCENCAKVFRVWLKKRYGTLEKVNQAWNTNFWSHRFTSFEEIVPPNYLGDGIPGDKASFAGLSLDYNRFNSQSILQNFIDEKQAIRKFDSKTPVTTNLMGAYKPLNYFEFAKEMDLISWDAYPSFDTPASFSAMMHDLMRGLKDGQPFMLMEQTPSQQNWQPFNSLKRPGQMRLMSYHAVAHGADTVQFFQLRKSVGGGEKFHGAIIDHVGTKDTRVFREVTQLGEELADLKDTLLDGRTPSRVGLVFDWENYWGLEFAIGPNVELKYVDFLHHYYQEIYRRGIAIDMVGLESDFSQYDLLLAPALYMVTKEVAEKINDYVAKGGTLVTSTMSGLVDEHDNIHLGGYPGPLKEVTGIWVEEFDAMPTEKQVPVAFLADEVAASGTLLCDIIHPQTAEVLANYRGEFYQDTPVITCNDYGKGHAFYVGTHLDTRGMARFFDEVLRKVGITSEAWPEHVEVATRKNQQGTFKFVMNHQEAPQKVNLNFSGEDLLTKKTLTGEVTLPSYGVFIVKVNEEANS</sequence>
<accession>A0ABV0EXE7</accession>
<reference evidence="11" key="1">
    <citation type="submission" date="2016-06" db="EMBL/GenBank/DDBJ databases">
        <title>Four novel species of enterococci isolated from chicken manure.</title>
        <authorList>
            <person name="Van Tyne D."/>
        </authorList>
    </citation>
    <scope>NUCLEOTIDE SEQUENCE [LARGE SCALE GENOMIC DNA]</scope>
    <source>
        <strain evidence="11">JM9A</strain>
    </source>
</reference>
<dbReference type="EMBL" id="MAEI02000001">
    <property type="protein sequence ID" value="MEO1780489.1"/>
    <property type="molecule type" value="Genomic_DNA"/>
</dbReference>
<dbReference type="Proteomes" id="UP001429357">
    <property type="component" value="Unassembled WGS sequence"/>
</dbReference>
<dbReference type="PANTHER" id="PTHR36447:SF1">
    <property type="entry name" value="BETA-GALACTOSIDASE GANA"/>
    <property type="match status" value="1"/>
</dbReference>
<evidence type="ECO:0000259" key="7">
    <source>
        <dbReference type="Pfam" id="PF02449"/>
    </source>
</evidence>
<evidence type="ECO:0000313" key="10">
    <source>
        <dbReference type="EMBL" id="MEO1780489.1"/>
    </source>
</evidence>
<dbReference type="InterPro" id="IPR013739">
    <property type="entry name" value="Beta_galactosidase_C"/>
</dbReference>
<dbReference type="InterPro" id="IPR013529">
    <property type="entry name" value="Glyco_hydro_42_N"/>
</dbReference>
<evidence type="ECO:0000256" key="4">
    <source>
        <dbReference type="ARBA" id="ARBA00022801"/>
    </source>
</evidence>
<organism evidence="10 11">
    <name type="scientific">Enterococcus diestrammenae</name>
    <dbReference type="NCBI Taxonomy" id="1155073"/>
    <lineage>
        <taxon>Bacteria</taxon>
        <taxon>Bacillati</taxon>
        <taxon>Bacillota</taxon>
        <taxon>Bacilli</taxon>
        <taxon>Lactobacillales</taxon>
        <taxon>Enterococcaceae</taxon>
        <taxon>Enterococcus</taxon>
    </lineage>
</organism>
<dbReference type="Pfam" id="PF02449">
    <property type="entry name" value="Glyco_hydro_42"/>
    <property type="match status" value="1"/>
</dbReference>
<dbReference type="InterPro" id="IPR029062">
    <property type="entry name" value="Class_I_gatase-like"/>
</dbReference>
<dbReference type="Gene3D" id="3.40.50.880">
    <property type="match status" value="1"/>
</dbReference>
<proteinExistence type="inferred from homology"/>
<evidence type="ECO:0000259" key="8">
    <source>
        <dbReference type="Pfam" id="PF08532"/>
    </source>
</evidence>
<name>A0ABV0EXE7_9ENTE</name>
<evidence type="ECO:0000256" key="1">
    <source>
        <dbReference type="ARBA" id="ARBA00001412"/>
    </source>
</evidence>
<dbReference type="Pfam" id="PF08532">
    <property type="entry name" value="Glyco_hydro_42M"/>
    <property type="match status" value="1"/>
</dbReference>
<feature type="domain" description="Beta-galactosidase trimerisation" evidence="8">
    <location>
        <begin position="396"/>
        <end position="601"/>
    </location>
</feature>
<keyword evidence="5 6" id="KW-0326">Glycosidase</keyword>
<protein>
    <recommendedName>
        <fullName evidence="3 6">Beta-galactosidase</fullName>
        <shortName evidence="6">Beta-gal</shortName>
        <ecNumber evidence="3 6">3.2.1.23</ecNumber>
    </recommendedName>
</protein>
<evidence type="ECO:0000256" key="3">
    <source>
        <dbReference type="ARBA" id="ARBA00012756"/>
    </source>
</evidence>
<evidence type="ECO:0000256" key="5">
    <source>
        <dbReference type="ARBA" id="ARBA00023295"/>
    </source>
</evidence>
<feature type="domain" description="Glycoside hydrolase family 42 N-terminal" evidence="7">
    <location>
        <begin position="12"/>
        <end position="383"/>
    </location>
</feature>
<dbReference type="InterPro" id="IPR013738">
    <property type="entry name" value="Beta_galactosidase_Trimer"/>
</dbReference>
<dbReference type="InterPro" id="IPR013780">
    <property type="entry name" value="Glyco_hydro_b"/>
</dbReference>
<dbReference type="Gene3D" id="2.60.40.1180">
    <property type="entry name" value="Golgi alpha-mannosidase II"/>
    <property type="match status" value="1"/>
</dbReference>
<dbReference type="InterPro" id="IPR003476">
    <property type="entry name" value="Glyco_hydro_42"/>
</dbReference>
<dbReference type="CDD" id="cd03143">
    <property type="entry name" value="A4_beta-galactosidase_middle_domain"/>
    <property type="match status" value="1"/>
</dbReference>
<keyword evidence="11" id="KW-1185">Reference proteome</keyword>
<dbReference type="RefSeq" id="WP_161870224.1">
    <property type="nucleotide sequence ID" value="NZ_MAEI02000001.1"/>
</dbReference>
<comment type="similarity">
    <text evidence="2 6">Belongs to the glycosyl hydrolase 42 family.</text>
</comment>
<evidence type="ECO:0000313" key="11">
    <source>
        <dbReference type="Proteomes" id="UP001429357"/>
    </source>
</evidence>
<evidence type="ECO:0000256" key="2">
    <source>
        <dbReference type="ARBA" id="ARBA00005940"/>
    </source>
</evidence>
<dbReference type="SUPFAM" id="SSF52317">
    <property type="entry name" value="Class I glutamine amidotransferase-like"/>
    <property type="match status" value="1"/>
</dbReference>
<comment type="caution">
    <text evidence="10">The sequence shown here is derived from an EMBL/GenBank/DDBJ whole genome shotgun (WGS) entry which is preliminary data.</text>
</comment>
<dbReference type="PIRSF" id="PIRSF001084">
    <property type="entry name" value="B-galactosidase"/>
    <property type="match status" value="1"/>
</dbReference>
<dbReference type="SUPFAM" id="SSF51445">
    <property type="entry name" value="(Trans)glycosidases"/>
    <property type="match status" value="1"/>
</dbReference>
<evidence type="ECO:0000256" key="6">
    <source>
        <dbReference type="PIRNR" id="PIRNR001084"/>
    </source>
</evidence>
<feature type="domain" description="Beta-galactosidase C-terminal" evidence="9">
    <location>
        <begin position="610"/>
        <end position="664"/>
    </location>
</feature>
<evidence type="ECO:0000259" key="9">
    <source>
        <dbReference type="Pfam" id="PF08533"/>
    </source>
</evidence>
<dbReference type="EC" id="3.2.1.23" evidence="3 6"/>
<dbReference type="Pfam" id="PF08533">
    <property type="entry name" value="Glyco_hydro_42C"/>
    <property type="match status" value="1"/>
</dbReference>
<dbReference type="PANTHER" id="PTHR36447">
    <property type="entry name" value="BETA-GALACTOSIDASE GANA"/>
    <property type="match status" value="1"/>
</dbReference>
<reference evidence="10 11" key="2">
    <citation type="submission" date="2024-02" db="EMBL/GenBank/DDBJ databases">
        <title>The Genome Sequence of Enterococcus diestrammenae JM9A.</title>
        <authorList>
            <person name="Earl A."/>
            <person name="Manson A."/>
            <person name="Gilmore M."/>
            <person name="Sanders J."/>
            <person name="Shea T."/>
            <person name="Howe W."/>
            <person name="Livny J."/>
            <person name="Cuomo C."/>
            <person name="Neafsey D."/>
            <person name="Birren B."/>
        </authorList>
    </citation>
    <scope>NUCLEOTIDE SEQUENCE [LARGE SCALE GENOMIC DNA]</scope>
    <source>
        <strain evidence="10 11">JM9A</strain>
    </source>
</reference>
<gene>
    <name evidence="10" type="ORF">BAU18_000028</name>
</gene>